<evidence type="ECO:0000259" key="1">
    <source>
        <dbReference type="Pfam" id="PF09603"/>
    </source>
</evidence>
<dbReference type="InterPro" id="IPR011871">
    <property type="entry name" value="Fib_succ_major"/>
</dbReference>
<dbReference type="RefSeq" id="WP_260129316.1">
    <property type="nucleotide sequence ID" value="NZ_JACLEQ010000003.1"/>
</dbReference>
<dbReference type="Proteomes" id="UP000254876">
    <property type="component" value="Unassembled WGS sequence"/>
</dbReference>
<organism evidence="2 3">
    <name type="scientific">Elizabethkingia anophelis</name>
    <dbReference type="NCBI Taxonomy" id="1117645"/>
    <lineage>
        <taxon>Bacteria</taxon>
        <taxon>Pseudomonadati</taxon>
        <taxon>Bacteroidota</taxon>
        <taxon>Flavobacteriia</taxon>
        <taxon>Flavobacteriales</taxon>
        <taxon>Weeksellaceae</taxon>
        <taxon>Elizabethkingia</taxon>
    </lineage>
</organism>
<gene>
    <name evidence="2" type="ORF">NCTC10588_00670</name>
</gene>
<sequence>MKSNIKQIITRIILVIFSLTIISCRQSSDHIADPGTETGPASVKINLQGSDYNDGGTSKTAGINGINSAAVQTEEISFNNNNDYKLVATLSPETSSNPRGKAGITGTNPLPDGIRYNVAVFDSNGNYVTERTYFTGSESSFPAITGLNGGSTYTFVVYSIGTQTGLPAITFADPGNKTLATATVNNVSGDNDLMYFSKTMTLTGNNTNYLDVVLQHKYSQITTTIDSTPTTYNITNISGVTITPHTGSATMQLSNGSTIATGVQTPRSVVFPTMNSKIIQATPVVINANNTNTGVLNIGSITMRSTIGNSGAQMTQQNISFNNLKISRGVKYTLKLTFAPNDRLMTYKGYSAAKINGMIWMRHNLGATLSADPDVPSQNINGNYYQWGRSAIVATSTTSEASIPGWDNTTNPPDNAWNSTFNEEVPGKSGTDPCPSGWRVPTGKEYSALYNNTTKVEIGTALESATNFSRASVLTSKYNTGVKLTFPAAGYRVETNGGLYQRGTSSHYWNNVPSTSNQAWHAGINAFTFYSVNRNRALPVRCIAEYPY</sequence>
<dbReference type="Pfam" id="PF09603">
    <property type="entry name" value="Fib_succ_major"/>
    <property type="match status" value="1"/>
</dbReference>
<name>A0A7Z7LUS7_9FLAO</name>
<dbReference type="PROSITE" id="PS51257">
    <property type="entry name" value="PROKAR_LIPOPROTEIN"/>
    <property type="match status" value="1"/>
</dbReference>
<protein>
    <submittedName>
        <fullName evidence="2">Fibrobacter succinogenes major paralogous domain</fullName>
    </submittedName>
</protein>
<accession>A0A7Z7LUS7</accession>
<dbReference type="EMBL" id="UFYD01000001">
    <property type="protein sequence ID" value="STC96369.1"/>
    <property type="molecule type" value="Genomic_DNA"/>
</dbReference>
<feature type="domain" description="Fibrobacter succinogenes major paralogous" evidence="1">
    <location>
        <begin position="354"/>
        <end position="543"/>
    </location>
</feature>
<dbReference type="NCBIfam" id="TIGR02145">
    <property type="entry name" value="Fib_succ_major"/>
    <property type="match status" value="1"/>
</dbReference>
<proteinExistence type="predicted"/>
<evidence type="ECO:0000313" key="2">
    <source>
        <dbReference type="EMBL" id="STC96369.1"/>
    </source>
</evidence>
<evidence type="ECO:0000313" key="3">
    <source>
        <dbReference type="Proteomes" id="UP000254876"/>
    </source>
</evidence>
<reference evidence="2 3" key="1">
    <citation type="submission" date="2018-06" db="EMBL/GenBank/DDBJ databases">
        <authorList>
            <consortium name="Pathogen Informatics"/>
            <person name="Doyle S."/>
        </authorList>
    </citation>
    <scope>NUCLEOTIDE SEQUENCE [LARGE SCALE GENOMIC DNA]</scope>
    <source>
        <strain evidence="2 3">NCTC10588</strain>
    </source>
</reference>
<comment type="caution">
    <text evidence="2">The sequence shown here is derived from an EMBL/GenBank/DDBJ whole genome shotgun (WGS) entry which is preliminary data.</text>
</comment>
<dbReference type="AlphaFoldDB" id="A0A7Z7LUS7"/>